<keyword evidence="6" id="KW-1015">Disulfide bond</keyword>
<evidence type="ECO:0000256" key="8">
    <source>
        <dbReference type="ARBA" id="ARBA00023288"/>
    </source>
</evidence>
<keyword evidence="9" id="KW-0812">Transmembrane</keyword>
<reference evidence="12 13" key="1">
    <citation type="submission" date="2019-09" db="EMBL/GenBank/DDBJ databases">
        <title>A chromosome-level genome assembly of the Chinese tupelo Nyssa sinensis.</title>
        <authorList>
            <person name="Yang X."/>
            <person name="Kang M."/>
            <person name="Yang Y."/>
            <person name="Xiong H."/>
            <person name="Wang M."/>
            <person name="Zhang Z."/>
            <person name="Wang Z."/>
            <person name="Wu H."/>
            <person name="Ma T."/>
            <person name="Liu J."/>
            <person name="Xi Z."/>
        </authorList>
    </citation>
    <scope>NUCLEOTIDE SEQUENCE [LARGE SCALE GENOMIC DNA]</scope>
    <source>
        <strain evidence="12">J267</strain>
        <tissue evidence="12">Leaf</tissue>
    </source>
</reference>
<evidence type="ECO:0000256" key="4">
    <source>
        <dbReference type="ARBA" id="ARBA00022622"/>
    </source>
</evidence>
<protein>
    <recommendedName>
        <fullName evidence="11">Bifunctional inhibitor/plant lipid transfer protein/seed storage helical domain-containing protein</fullName>
    </recommendedName>
</protein>
<comment type="subcellular location">
    <subcellularLocation>
        <location evidence="1">Cell membrane</location>
        <topology evidence="1">Lipid-anchor</topology>
        <topology evidence="1">GPI-anchor</topology>
    </subcellularLocation>
</comment>
<dbReference type="InterPro" id="IPR036312">
    <property type="entry name" value="Bifun_inhib/LTP/seed_sf"/>
</dbReference>
<evidence type="ECO:0000256" key="7">
    <source>
        <dbReference type="ARBA" id="ARBA00023180"/>
    </source>
</evidence>
<proteinExistence type="inferred from homology"/>
<comment type="similarity">
    <text evidence="2">Belongs to the plant LTP family.</text>
</comment>
<sequence>MATTTITARRLLVLVAVLFLTTLPEGTAESPPFPAAAPSPSLGCTTYLVNTSDCLTYVEAGSNLTKPDKGCCPELAGLVESHPICLCLLLGHTDSIGIPIDLNKALKLPSVCDITTPPITLCSVAGYPIGAPKSSKGHISSDVMPPAAAHTASENDDNGTSRIAFSHVSFAFALGIAILTALF</sequence>
<keyword evidence="4" id="KW-0336">GPI-anchor</keyword>
<feature type="domain" description="Bifunctional inhibitor/plant lipid transfer protein/seed storage helical" evidence="11">
    <location>
        <begin position="44"/>
        <end position="122"/>
    </location>
</feature>
<dbReference type="EMBL" id="CM018031">
    <property type="protein sequence ID" value="KAA8550100.1"/>
    <property type="molecule type" value="Genomic_DNA"/>
</dbReference>
<evidence type="ECO:0000256" key="9">
    <source>
        <dbReference type="SAM" id="Phobius"/>
    </source>
</evidence>
<evidence type="ECO:0000259" key="11">
    <source>
        <dbReference type="SMART" id="SM00499"/>
    </source>
</evidence>
<evidence type="ECO:0000256" key="10">
    <source>
        <dbReference type="SAM" id="SignalP"/>
    </source>
</evidence>
<keyword evidence="8" id="KW-0449">Lipoprotein</keyword>
<dbReference type="OrthoDB" id="785314at2759"/>
<keyword evidence="13" id="KW-1185">Reference proteome</keyword>
<keyword evidence="7" id="KW-0325">Glycoprotein</keyword>
<feature type="signal peptide" evidence="10">
    <location>
        <begin position="1"/>
        <end position="28"/>
    </location>
</feature>
<organism evidence="12 13">
    <name type="scientific">Nyssa sinensis</name>
    <dbReference type="NCBI Taxonomy" id="561372"/>
    <lineage>
        <taxon>Eukaryota</taxon>
        <taxon>Viridiplantae</taxon>
        <taxon>Streptophyta</taxon>
        <taxon>Embryophyta</taxon>
        <taxon>Tracheophyta</taxon>
        <taxon>Spermatophyta</taxon>
        <taxon>Magnoliopsida</taxon>
        <taxon>eudicotyledons</taxon>
        <taxon>Gunneridae</taxon>
        <taxon>Pentapetalae</taxon>
        <taxon>asterids</taxon>
        <taxon>Cornales</taxon>
        <taxon>Nyssaceae</taxon>
        <taxon>Nyssa</taxon>
    </lineage>
</organism>
<dbReference type="SMART" id="SM00499">
    <property type="entry name" value="AAI"/>
    <property type="match status" value="1"/>
</dbReference>
<keyword evidence="3" id="KW-1003">Cell membrane</keyword>
<keyword evidence="9" id="KW-0472">Membrane</keyword>
<dbReference type="SUPFAM" id="SSF47699">
    <property type="entry name" value="Bifunctional inhibitor/lipid-transfer protein/seed storage 2S albumin"/>
    <property type="match status" value="1"/>
</dbReference>
<gene>
    <name evidence="12" type="ORF">F0562_001784</name>
</gene>
<evidence type="ECO:0000256" key="6">
    <source>
        <dbReference type="ARBA" id="ARBA00023157"/>
    </source>
</evidence>
<feature type="transmembrane region" description="Helical" evidence="9">
    <location>
        <begin position="163"/>
        <end position="182"/>
    </location>
</feature>
<name>A0A5J5C7Z2_9ASTE</name>
<evidence type="ECO:0000313" key="13">
    <source>
        <dbReference type="Proteomes" id="UP000325577"/>
    </source>
</evidence>
<evidence type="ECO:0000256" key="1">
    <source>
        <dbReference type="ARBA" id="ARBA00004609"/>
    </source>
</evidence>
<evidence type="ECO:0000256" key="3">
    <source>
        <dbReference type="ARBA" id="ARBA00022475"/>
    </source>
</evidence>
<dbReference type="AlphaFoldDB" id="A0A5J5C7Z2"/>
<dbReference type="Pfam" id="PF14368">
    <property type="entry name" value="LTP_2"/>
    <property type="match status" value="1"/>
</dbReference>
<keyword evidence="5 10" id="KW-0732">Signal</keyword>
<keyword evidence="9" id="KW-1133">Transmembrane helix</keyword>
<evidence type="ECO:0000256" key="5">
    <source>
        <dbReference type="ARBA" id="ARBA00022729"/>
    </source>
</evidence>
<evidence type="ECO:0000313" key="12">
    <source>
        <dbReference type="EMBL" id="KAA8550100.1"/>
    </source>
</evidence>
<dbReference type="InterPro" id="IPR016140">
    <property type="entry name" value="Bifunc_inhib/LTP/seed_store"/>
</dbReference>
<dbReference type="PANTHER" id="PTHR33044">
    <property type="entry name" value="BIFUNCTIONAL INHIBITOR/LIPID-TRANSFER PROTEIN/SEED STORAGE 2S ALBUMIN SUPERFAMILY PROTEIN-RELATED"/>
    <property type="match status" value="1"/>
</dbReference>
<dbReference type="FunFam" id="1.10.110.10:FF:000001">
    <property type="entry name" value="Bifunctional inhibitor/lipid-transfer protein/seed storage 2S albumin superfamily protein"/>
    <property type="match status" value="1"/>
</dbReference>
<evidence type="ECO:0000256" key="2">
    <source>
        <dbReference type="ARBA" id="ARBA00009748"/>
    </source>
</evidence>
<dbReference type="CDD" id="cd00010">
    <property type="entry name" value="AAI_LTSS"/>
    <property type="match status" value="1"/>
</dbReference>
<feature type="chain" id="PRO_5023866913" description="Bifunctional inhibitor/plant lipid transfer protein/seed storage helical domain-containing protein" evidence="10">
    <location>
        <begin position="29"/>
        <end position="183"/>
    </location>
</feature>
<accession>A0A5J5C7Z2</accession>
<dbReference type="GO" id="GO:0098552">
    <property type="term" value="C:side of membrane"/>
    <property type="evidence" value="ECO:0007669"/>
    <property type="project" value="UniProtKB-KW"/>
</dbReference>
<dbReference type="Gene3D" id="1.10.110.10">
    <property type="entry name" value="Plant lipid-transfer and hydrophobic proteins"/>
    <property type="match status" value="1"/>
</dbReference>
<dbReference type="GO" id="GO:0005886">
    <property type="term" value="C:plasma membrane"/>
    <property type="evidence" value="ECO:0007669"/>
    <property type="project" value="UniProtKB-SubCell"/>
</dbReference>
<dbReference type="Proteomes" id="UP000325577">
    <property type="component" value="Linkage Group LG0"/>
</dbReference>
<dbReference type="InterPro" id="IPR043325">
    <property type="entry name" value="LTSS"/>
</dbReference>